<keyword evidence="1" id="KW-0547">Nucleotide-binding</keyword>
<keyword evidence="4" id="KW-0238">DNA-binding</keyword>
<dbReference type="InterPro" id="IPR027417">
    <property type="entry name" value="P-loop_NTPase"/>
</dbReference>
<evidence type="ECO:0000256" key="2">
    <source>
        <dbReference type="ARBA" id="ARBA00022840"/>
    </source>
</evidence>
<dbReference type="PANTHER" id="PTHR32071">
    <property type="entry name" value="TRANSCRIPTIONAL REGULATORY PROTEIN"/>
    <property type="match status" value="1"/>
</dbReference>
<organism evidence="8 9">
    <name type="scientific">Lentibacillus amyloliquefaciens</name>
    <dbReference type="NCBI Taxonomy" id="1472767"/>
    <lineage>
        <taxon>Bacteria</taxon>
        <taxon>Bacillati</taxon>
        <taxon>Bacillota</taxon>
        <taxon>Bacilli</taxon>
        <taxon>Bacillales</taxon>
        <taxon>Bacillaceae</taxon>
        <taxon>Lentibacillus</taxon>
    </lineage>
</organism>
<dbReference type="EMBL" id="CP013862">
    <property type="protein sequence ID" value="ALX48874.1"/>
    <property type="molecule type" value="Genomic_DNA"/>
</dbReference>
<dbReference type="SUPFAM" id="SSF52540">
    <property type="entry name" value="P-loop containing nucleoside triphosphate hydrolases"/>
    <property type="match status" value="1"/>
</dbReference>
<protein>
    <submittedName>
        <fullName evidence="8">Transcriptional regulator</fullName>
    </submittedName>
</protein>
<keyword evidence="9" id="KW-1185">Reference proteome</keyword>
<dbReference type="RefSeq" id="WP_068445118.1">
    <property type="nucleotide sequence ID" value="NZ_CP013862.1"/>
</dbReference>
<dbReference type="GO" id="GO:0005524">
    <property type="term" value="F:ATP binding"/>
    <property type="evidence" value="ECO:0007669"/>
    <property type="project" value="UniProtKB-KW"/>
</dbReference>
<dbReference type="InterPro" id="IPR035965">
    <property type="entry name" value="PAS-like_dom_sf"/>
</dbReference>
<reference evidence="8 9" key="1">
    <citation type="submission" date="2016-01" db="EMBL/GenBank/DDBJ databases">
        <title>Complete genome sequence of strain Lentibacillus amyloliquefaciens LAM0015T isolated from saline sediment.</title>
        <authorList>
            <person name="Wang J.-L."/>
            <person name="He M.-X."/>
        </authorList>
    </citation>
    <scope>NUCLEOTIDE SEQUENCE [LARGE SCALE GENOMIC DNA]</scope>
    <source>
        <strain evidence="8 9">LAM0015</strain>
    </source>
</reference>
<evidence type="ECO:0000313" key="8">
    <source>
        <dbReference type="EMBL" id="ALX48874.1"/>
    </source>
</evidence>
<dbReference type="PROSITE" id="PS50045">
    <property type="entry name" value="SIGMA54_INTERACT_4"/>
    <property type="match status" value="1"/>
</dbReference>
<dbReference type="CDD" id="cd00009">
    <property type="entry name" value="AAA"/>
    <property type="match status" value="1"/>
</dbReference>
<dbReference type="SUPFAM" id="SSF46689">
    <property type="entry name" value="Homeodomain-like"/>
    <property type="match status" value="1"/>
</dbReference>
<dbReference type="CDD" id="cd00130">
    <property type="entry name" value="PAS"/>
    <property type="match status" value="1"/>
</dbReference>
<dbReference type="AlphaFoldDB" id="A0A0U4G835"/>
<dbReference type="Pfam" id="PF02954">
    <property type="entry name" value="HTH_8"/>
    <property type="match status" value="1"/>
</dbReference>
<gene>
    <name evidence="8" type="ORF">AOX59_09760</name>
</gene>
<dbReference type="SMART" id="SM00382">
    <property type="entry name" value="AAA"/>
    <property type="match status" value="1"/>
</dbReference>
<dbReference type="InterPro" id="IPR025943">
    <property type="entry name" value="Sigma_54_int_dom_ATP-bd_2"/>
</dbReference>
<dbReference type="Gene3D" id="1.10.10.60">
    <property type="entry name" value="Homeodomain-like"/>
    <property type="match status" value="1"/>
</dbReference>
<dbReference type="Gene3D" id="3.40.50.300">
    <property type="entry name" value="P-loop containing nucleotide triphosphate hydrolases"/>
    <property type="match status" value="1"/>
</dbReference>
<feature type="domain" description="Sigma-54 factor interaction" evidence="6">
    <location>
        <begin position="149"/>
        <end position="379"/>
    </location>
</feature>
<keyword evidence="2" id="KW-0067">ATP-binding</keyword>
<dbReference type="SUPFAM" id="SSF55785">
    <property type="entry name" value="PYP-like sensor domain (PAS domain)"/>
    <property type="match status" value="1"/>
</dbReference>
<sequence>MLSTITQNKEAIIETVFEKSHFCFVAVDENGIITFLNDNYCRFLEVVREEAIGKHVTEVIENSRMHIVVKTGEEEIADLQYIRGNHMIANRIPVFSDGEVVGAVGTVLYRDTKEWMKMNTHIKNLLLELENYRKQLRKQTGASYSLHDIVGSSVKLNEVKEKIIKTSSGDVSILLIGESGTGKELFAHSIHQLSERHNKPFVKVNCAAIPEHLLESELFGYEGGAFTGAKKEGKMGKFEMADGGTLFLDEIADMPLNAQVKILRALQEREIERIGSEETRKIDVRIVAATNQSLEKLIEQDRFREDLYYRINVVRITIPPLRERPEDIRVLAKYILRNISNRTGNRVIDFEQDVLDFFLHYDWPGNVRELENVVESAVHLTNSEIITRNDLPEHMQPEMVFKDHRNSLKDILEKTEIKAIRAALRQAGGDKVKAAKLLGIGKSSFYEKTKKYGI</sequence>
<evidence type="ECO:0000313" key="9">
    <source>
        <dbReference type="Proteomes" id="UP000050331"/>
    </source>
</evidence>
<dbReference type="InterPro" id="IPR009057">
    <property type="entry name" value="Homeodomain-like_sf"/>
</dbReference>
<dbReference type="PROSITE" id="PS00675">
    <property type="entry name" value="SIGMA54_INTERACT_1"/>
    <property type="match status" value="1"/>
</dbReference>
<evidence type="ECO:0000259" key="7">
    <source>
        <dbReference type="PROSITE" id="PS50112"/>
    </source>
</evidence>
<dbReference type="KEGG" id="lao:AOX59_09760"/>
<proteinExistence type="predicted"/>
<dbReference type="PRINTS" id="PR01590">
    <property type="entry name" value="HTHFIS"/>
</dbReference>
<dbReference type="InterPro" id="IPR002078">
    <property type="entry name" value="Sigma_54_int"/>
</dbReference>
<dbReference type="InterPro" id="IPR025944">
    <property type="entry name" value="Sigma_54_int_dom_CS"/>
</dbReference>
<dbReference type="InterPro" id="IPR025662">
    <property type="entry name" value="Sigma_54_int_dom_ATP-bd_1"/>
</dbReference>
<dbReference type="Pfam" id="PF00158">
    <property type="entry name" value="Sigma54_activat"/>
    <property type="match status" value="1"/>
</dbReference>
<evidence type="ECO:0000256" key="5">
    <source>
        <dbReference type="ARBA" id="ARBA00023163"/>
    </source>
</evidence>
<accession>A0A0U4G835</accession>
<dbReference type="GO" id="GO:0043565">
    <property type="term" value="F:sequence-specific DNA binding"/>
    <property type="evidence" value="ECO:0007669"/>
    <property type="project" value="InterPro"/>
</dbReference>
<evidence type="ECO:0000256" key="4">
    <source>
        <dbReference type="ARBA" id="ARBA00023125"/>
    </source>
</evidence>
<keyword evidence="3" id="KW-0805">Transcription regulation</keyword>
<dbReference type="PROSITE" id="PS00688">
    <property type="entry name" value="SIGMA54_INTERACT_3"/>
    <property type="match status" value="1"/>
</dbReference>
<dbReference type="Proteomes" id="UP000050331">
    <property type="component" value="Chromosome"/>
</dbReference>
<dbReference type="Pfam" id="PF25601">
    <property type="entry name" value="AAA_lid_14"/>
    <property type="match status" value="1"/>
</dbReference>
<dbReference type="InterPro" id="IPR003593">
    <property type="entry name" value="AAA+_ATPase"/>
</dbReference>
<dbReference type="InterPro" id="IPR002197">
    <property type="entry name" value="HTH_Fis"/>
</dbReference>
<dbReference type="FunFam" id="3.40.50.300:FF:000006">
    <property type="entry name" value="DNA-binding transcriptional regulator NtrC"/>
    <property type="match status" value="1"/>
</dbReference>
<dbReference type="Pfam" id="PF13426">
    <property type="entry name" value="PAS_9"/>
    <property type="match status" value="1"/>
</dbReference>
<name>A0A0U4G835_9BACI</name>
<dbReference type="NCBIfam" id="TIGR00229">
    <property type="entry name" value="sensory_box"/>
    <property type="match status" value="1"/>
</dbReference>
<dbReference type="STRING" id="1472767.AOX59_09760"/>
<evidence type="ECO:0000259" key="6">
    <source>
        <dbReference type="PROSITE" id="PS50045"/>
    </source>
</evidence>
<dbReference type="InterPro" id="IPR000014">
    <property type="entry name" value="PAS"/>
</dbReference>
<dbReference type="InterPro" id="IPR058031">
    <property type="entry name" value="AAA_lid_NorR"/>
</dbReference>
<evidence type="ECO:0000256" key="3">
    <source>
        <dbReference type="ARBA" id="ARBA00023015"/>
    </source>
</evidence>
<dbReference type="OrthoDB" id="9771372at2"/>
<keyword evidence="5" id="KW-0804">Transcription</keyword>
<dbReference type="GO" id="GO:0006355">
    <property type="term" value="P:regulation of DNA-templated transcription"/>
    <property type="evidence" value="ECO:0007669"/>
    <property type="project" value="InterPro"/>
</dbReference>
<evidence type="ECO:0000256" key="1">
    <source>
        <dbReference type="ARBA" id="ARBA00022741"/>
    </source>
</evidence>
<dbReference type="Gene3D" id="1.10.8.60">
    <property type="match status" value="1"/>
</dbReference>
<feature type="domain" description="PAS" evidence="7">
    <location>
        <begin position="9"/>
        <end position="60"/>
    </location>
</feature>
<dbReference type="Gene3D" id="3.30.450.20">
    <property type="entry name" value="PAS domain"/>
    <property type="match status" value="1"/>
</dbReference>
<dbReference type="PROSITE" id="PS50112">
    <property type="entry name" value="PAS"/>
    <property type="match status" value="1"/>
</dbReference>
<dbReference type="SMART" id="SM00091">
    <property type="entry name" value="PAS"/>
    <property type="match status" value="1"/>
</dbReference>
<dbReference type="PROSITE" id="PS00676">
    <property type="entry name" value="SIGMA54_INTERACT_2"/>
    <property type="match status" value="1"/>
</dbReference>
<dbReference type="PANTHER" id="PTHR32071:SF57">
    <property type="entry name" value="C4-DICARBOXYLATE TRANSPORT TRANSCRIPTIONAL REGULATORY PROTEIN DCTD"/>
    <property type="match status" value="1"/>
</dbReference>